<protein>
    <submittedName>
        <fullName evidence="2">Nitrile hydratase accessory protein</fullName>
    </submittedName>
</protein>
<feature type="domain" description="Nitrile hydratase beta subunit-like N-terminal" evidence="1">
    <location>
        <begin position="12"/>
        <end position="87"/>
    </location>
</feature>
<dbReference type="Gene3D" id="1.10.472.20">
    <property type="entry name" value="Nitrile hydratase, beta subunit"/>
    <property type="match status" value="1"/>
</dbReference>
<dbReference type="InterPro" id="IPR042262">
    <property type="entry name" value="CN_hydtase_beta_C"/>
</dbReference>
<dbReference type="HOGENOM" id="CLU_148668_1_0_5"/>
<dbReference type="EMBL" id="ADVL01000235">
    <property type="protein sequence ID" value="EFH12350.1"/>
    <property type="molecule type" value="Genomic_DNA"/>
</dbReference>
<name>D5RK12_9PROT</name>
<dbReference type="SUPFAM" id="SSF50090">
    <property type="entry name" value="Electron transport accessory proteins"/>
    <property type="match status" value="1"/>
</dbReference>
<sequence>MSRCEPPPGPGEEPVFEAPWQAQAFAMTLALHQAGCFAWGEWAETLGAEIARGGKPYYEHWLDALERIVAAKGIASEAVLAARRAAWARAAARTP</sequence>
<comment type="caution">
    <text evidence="2">The sequence shown here is derived from an EMBL/GenBank/DDBJ whole genome shotgun (WGS) entry which is preliminary data.</text>
</comment>
<dbReference type="InterPro" id="IPR049054">
    <property type="entry name" value="CN_hydtase_beta-like_N"/>
</dbReference>
<dbReference type="Proteomes" id="UP000005324">
    <property type="component" value="Unassembled WGS sequence"/>
</dbReference>
<dbReference type="AlphaFoldDB" id="D5RK12"/>
<proteinExistence type="predicted"/>
<dbReference type="RefSeq" id="WP_007005271.1">
    <property type="nucleotide sequence ID" value="NZ_GG770781.1"/>
</dbReference>
<organism evidence="2 3">
    <name type="scientific">Pseudoroseomonas cervicalis ATCC 49957</name>
    <dbReference type="NCBI Taxonomy" id="525371"/>
    <lineage>
        <taxon>Bacteria</taxon>
        <taxon>Pseudomonadati</taxon>
        <taxon>Pseudomonadota</taxon>
        <taxon>Alphaproteobacteria</taxon>
        <taxon>Acetobacterales</taxon>
        <taxon>Roseomonadaceae</taxon>
        <taxon>Roseomonas</taxon>
    </lineage>
</organism>
<reference evidence="2 3" key="1">
    <citation type="submission" date="2010-04" db="EMBL/GenBank/DDBJ databases">
        <authorList>
            <person name="Qin X."/>
            <person name="Bachman B."/>
            <person name="Battles P."/>
            <person name="Bell A."/>
            <person name="Bess C."/>
            <person name="Bickham C."/>
            <person name="Chaboub L."/>
            <person name="Chen D."/>
            <person name="Coyle M."/>
            <person name="Deiros D.R."/>
            <person name="Dinh H."/>
            <person name="Forbes L."/>
            <person name="Fowler G."/>
            <person name="Francisco L."/>
            <person name="Fu Q."/>
            <person name="Gubbala S."/>
            <person name="Hale W."/>
            <person name="Han Y."/>
            <person name="Hemphill L."/>
            <person name="Highlander S.K."/>
            <person name="Hirani K."/>
            <person name="Hogues M."/>
            <person name="Jackson L."/>
            <person name="Jakkamsetti A."/>
            <person name="Javaid M."/>
            <person name="Jiang H."/>
            <person name="Korchina V."/>
            <person name="Kovar C."/>
            <person name="Lara F."/>
            <person name="Lee S."/>
            <person name="Mata R."/>
            <person name="Mathew T."/>
            <person name="Moen C."/>
            <person name="Morales K."/>
            <person name="Munidasa M."/>
            <person name="Nazareth L."/>
            <person name="Ngo R."/>
            <person name="Nguyen L."/>
            <person name="Okwuonu G."/>
            <person name="Ongeri F."/>
            <person name="Patil S."/>
            <person name="Petrosino J."/>
            <person name="Pham C."/>
            <person name="Pham P."/>
            <person name="Pu L.-L."/>
            <person name="Puazo M."/>
            <person name="Raj R."/>
            <person name="Reid J."/>
            <person name="Rouhana J."/>
            <person name="Saada N."/>
            <person name="Shang Y."/>
            <person name="Simmons D."/>
            <person name="Thornton R."/>
            <person name="Warren J."/>
            <person name="Weissenberger G."/>
            <person name="Zhang J."/>
            <person name="Zhang L."/>
            <person name="Zhou C."/>
            <person name="Zhu D."/>
            <person name="Muzny D."/>
            <person name="Worley K."/>
            <person name="Gibbs R."/>
        </authorList>
    </citation>
    <scope>NUCLEOTIDE SEQUENCE [LARGE SCALE GENOMIC DNA]</scope>
    <source>
        <strain evidence="2 3">ATCC 49957</strain>
    </source>
</reference>
<evidence type="ECO:0000313" key="3">
    <source>
        <dbReference type="Proteomes" id="UP000005324"/>
    </source>
</evidence>
<feature type="non-terminal residue" evidence="2">
    <location>
        <position position="95"/>
    </location>
</feature>
<evidence type="ECO:0000259" key="1">
    <source>
        <dbReference type="Pfam" id="PF21006"/>
    </source>
</evidence>
<accession>D5RK12</accession>
<keyword evidence="3" id="KW-1185">Reference proteome</keyword>
<dbReference type="InterPro" id="IPR008990">
    <property type="entry name" value="Elect_transpt_acc-like_dom_sf"/>
</dbReference>
<dbReference type="InterPro" id="IPR023808">
    <property type="entry name" value="Nitrile_Hydratase_acc_put"/>
</dbReference>
<gene>
    <name evidence="2" type="ORF">HMPREF0731_1422</name>
</gene>
<evidence type="ECO:0000313" key="2">
    <source>
        <dbReference type="EMBL" id="EFH12350.1"/>
    </source>
</evidence>
<dbReference type="Pfam" id="PF21006">
    <property type="entry name" value="NHase_beta_N"/>
    <property type="match status" value="1"/>
</dbReference>
<dbReference type="NCBIfam" id="TIGR03889">
    <property type="entry name" value="nitrile_acc"/>
    <property type="match status" value="1"/>
</dbReference>